<dbReference type="AlphaFoldDB" id="A0A915KSP4"/>
<reference evidence="2" key="1">
    <citation type="submission" date="2022-11" db="UniProtKB">
        <authorList>
            <consortium name="WormBaseParasite"/>
        </authorList>
    </citation>
    <scope>IDENTIFICATION</scope>
</reference>
<protein>
    <submittedName>
        <fullName evidence="2">DUF19 domain-containing protein</fullName>
    </submittedName>
</protein>
<dbReference type="WBParaSite" id="nRc.2.0.1.t41793-RA">
    <property type="protein sequence ID" value="nRc.2.0.1.t41793-RA"/>
    <property type="gene ID" value="nRc.2.0.1.g41793"/>
</dbReference>
<proteinExistence type="predicted"/>
<organism evidence="1 2">
    <name type="scientific">Romanomermis culicivorax</name>
    <name type="common">Nematode worm</name>
    <dbReference type="NCBI Taxonomy" id="13658"/>
    <lineage>
        <taxon>Eukaryota</taxon>
        <taxon>Metazoa</taxon>
        <taxon>Ecdysozoa</taxon>
        <taxon>Nematoda</taxon>
        <taxon>Enoplea</taxon>
        <taxon>Dorylaimia</taxon>
        <taxon>Mermithida</taxon>
        <taxon>Mermithoidea</taxon>
        <taxon>Mermithidae</taxon>
        <taxon>Romanomermis</taxon>
    </lineage>
</organism>
<evidence type="ECO:0000313" key="2">
    <source>
        <dbReference type="WBParaSite" id="nRc.2.0.1.t41793-RA"/>
    </source>
</evidence>
<dbReference type="Proteomes" id="UP000887565">
    <property type="component" value="Unplaced"/>
</dbReference>
<evidence type="ECO:0000313" key="1">
    <source>
        <dbReference type="Proteomes" id="UP000887565"/>
    </source>
</evidence>
<name>A0A915KSP4_ROMCU</name>
<sequence>MYYKCRNPIKLNPIAIFDDLDHFNRTCSYFVDGEFQACVDKTPCTPQPAHQAFNDTMNYVCLTEQTRRDFETFNACLSRVARTTAGRRCSAAFDNITWDDGGKIVCRKLNQALDCGYPLIAEARCHQDNQTKNVTLAQPIFLTDNMPTTMSKSPESATK</sequence>
<accession>A0A915KSP4</accession>
<keyword evidence="1" id="KW-1185">Reference proteome</keyword>